<name>A0A840MP32_9PROT</name>
<evidence type="ECO:0000256" key="2">
    <source>
        <dbReference type="ARBA" id="ARBA00022729"/>
    </source>
</evidence>
<protein>
    <recommendedName>
        <fullName evidence="1">chorismate mutase</fullName>
        <ecNumber evidence="1">5.4.99.5</ecNumber>
    </recommendedName>
</protein>
<dbReference type="InterPro" id="IPR037298">
    <property type="entry name" value="PheC_PBP2"/>
</dbReference>
<reference evidence="6 7" key="1">
    <citation type="submission" date="2020-08" db="EMBL/GenBank/DDBJ databases">
        <title>Genomic Encyclopedia of Type Strains, Phase IV (KMG-IV): sequencing the most valuable type-strain genomes for metagenomic binning, comparative biology and taxonomic classification.</title>
        <authorList>
            <person name="Goeker M."/>
        </authorList>
    </citation>
    <scope>NUCLEOTIDE SEQUENCE [LARGE SCALE GENOMIC DNA]</scope>
    <source>
        <strain evidence="6 7">DSM 27165</strain>
    </source>
</reference>
<dbReference type="EC" id="5.4.99.5" evidence="1"/>
<dbReference type="PROSITE" id="PS51168">
    <property type="entry name" value="CHORISMATE_MUT_2"/>
    <property type="match status" value="1"/>
</dbReference>
<dbReference type="CDD" id="cd01069">
    <property type="entry name" value="PBP2_PheC"/>
    <property type="match status" value="1"/>
</dbReference>
<feature type="signal peptide" evidence="4">
    <location>
        <begin position="1"/>
        <end position="19"/>
    </location>
</feature>
<dbReference type="UniPathway" id="UPA00120">
    <property type="reaction ID" value="UER00203"/>
</dbReference>
<keyword evidence="2 4" id="KW-0732">Signal</keyword>
<dbReference type="PANTHER" id="PTHR35936">
    <property type="entry name" value="MEMBRANE-BOUND LYTIC MUREIN TRANSGLYCOSYLASE F"/>
    <property type="match status" value="1"/>
</dbReference>
<dbReference type="PANTHER" id="PTHR35936:SF19">
    <property type="entry name" value="AMINO-ACID-BINDING PROTEIN YXEM-RELATED"/>
    <property type="match status" value="1"/>
</dbReference>
<dbReference type="NCBIfam" id="TIGR01806">
    <property type="entry name" value="CM_mono2"/>
    <property type="match status" value="1"/>
</dbReference>
<evidence type="ECO:0000256" key="1">
    <source>
        <dbReference type="ARBA" id="ARBA00012404"/>
    </source>
</evidence>
<dbReference type="SMART" id="SM00830">
    <property type="entry name" value="CM_2"/>
    <property type="match status" value="1"/>
</dbReference>
<dbReference type="AlphaFoldDB" id="A0A840MP32"/>
<dbReference type="GO" id="GO:0016836">
    <property type="term" value="F:hydro-lyase activity"/>
    <property type="evidence" value="ECO:0007669"/>
    <property type="project" value="InterPro"/>
</dbReference>
<proteinExistence type="predicted"/>
<feature type="chain" id="PRO_5032965843" description="chorismate mutase" evidence="4">
    <location>
        <begin position="20"/>
        <end position="421"/>
    </location>
</feature>
<dbReference type="InterPro" id="IPR002701">
    <property type="entry name" value="CM_II_prokaryot"/>
</dbReference>
<evidence type="ECO:0000313" key="6">
    <source>
        <dbReference type="EMBL" id="MBB5018767.1"/>
    </source>
</evidence>
<sequence>MKSHLTLSILISLATPAMAAEDRLADILARGTVRIATTGDYQPFSYKNPVTHEYEGLDIDLGRQLARELGVKLEWVPTSWPQLMADYEAGKFDIVMSGVSINLERQKKALFSIPYLKDGKTPITRCTDAQRFQTLAQIDQPGVNVIVNPGGTNEKFARSHLHHARLTVYPDNTTIFEQIASGKADVMMTDAIETRLQAKLRPALCAIHPNQPFTYSEKALLLPNDFRWKAWVDQFLHQAQARGTLDRLQTRWLSWPWLTQAPQNDLDTLLALMNERLKLMPDVARYKWNEQSAIEDLAREKTILADLVKQAEAAKVSPSLATAFFKAQIEAAKMVQHQLTDSWRQQQASRFEDIPDLKTEIRPRLDALTSQLIDALARNQTTLADPARQPLIESTAQRWIPQTQWGEAAKTASAPLLNPRP</sequence>
<dbReference type="SUPFAM" id="SSF48600">
    <property type="entry name" value="Chorismate mutase II"/>
    <property type="match status" value="1"/>
</dbReference>
<feature type="domain" description="Chorismate mutase" evidence="5">
    <location>
        <begin position="232"/>
        <end position="340"/>
    </location>
</feature>
<dbReference type="Proteomes" id="UP000575898">
    <property type="component" value="Unassembled WGS sequence"/>
</dbReference>
<dbReference type="Gene3D" id="3.40.190.10">
    <property type="entry name" value="Periplasmic binding protein-like II"/>
    <property type="match status" value="2"/>
</dbReference>
<dbReference type="InterPro" id="IPR036979">
    <property type="entry name" value="CM_dom_sf"/>
</dbReference>
<comment type="caution">
    <text evidence="6">The sequence shown here is derived from an EMBL/GenBank/DDBJ whole genome shotgun (WGS) entry which is preliminary data.</text>
</comment>
<accession>A0A840MP32</accession>
<dbReference type="Pfam" id="PF00497">
    <property type="entry name" value="SBP_bac_3"/>
    <property type="match status" value="1"/>
</dbReference>
<dbReference type="GO" id="GO:0046417">
    <property type="term" value="P:chorismate metabolic process"/>
    <property type="evidence" value="ECO:0007669"/>
    <property type="project" value="InterPro"/>
</dbReference>
<feature type="region of interest" description="Disordered" evidence="3">
    <location>
        <begin position="402"/>
        <end position="421"/>
    </location>
</feature>
<dbReference type="SUPFAM" id="SSF53850">
    <property type="entry name" value="Periplasmic binding protein-like II"/>
    <property type="match status" value="1"/>
</dbReference>
<evidence type="ECO:0000313" key="7">
    <source>
        <dbReference type="Proteomes" id="UP000575898"/>
    </source>
</evidence>
<evidence type="ECO:0000256" key="4">
    <source>
        <dbReference type="SAM" id="SignalP"/>
    </source>
</evidence>
<dbReference type="GO" id="GO:0004106">
    <property type="term" value="F:chorismate mutase activity"/>
    <property type="evidence" value="ECO:0007669"/>
    <property type="project" value="UniProtKB-EC"/>
</dbReference>
<dbReference type="InterPro" id="IPR001638">
    <property type="entry name" value="Solute-binding_3/MltF_N"/>
</dbReference>
<dbReference type="InterPro" id="IPR008240">
    <property type="entry name" value="Chorismate_mutase_periplasmic"/>
</dbReference>
<dbReference type="EMBL" id="JACHHY010000011">
    <property type="protein sequence ID" value="MBB5018767.1"/>
    <property type="molecule type" value="Genomic_DNA"/>
</dbReference>
<dbReference type="SMART" id="SM00062">
    <property type="entry name" value="PBPb"/>
    <property type="match status" value="1"/>
</dbReference>
<keyword evidence="7" id="KW-1185">Reference proteome</keyword>
<gene>
    <name evidence="6" type="ORF">HNQ59_002060</name>
</gene>
<evidence type="ECO:0000259" key="5">
    <source>
        <dbReference type="PROSITE" id="PS51168"/>
    </source>
</evidence>
<evidence type="ECO:0000256" key="3">
    <source>
        <dbReference type="SAM" id="MobiDB-lite"/>
    </source>
</evidence>
<dbReference type="InterPro" id="IPR036263">
    <property type="entry name" value="Chorismate_II_sf"/>
</dbReference>
<dbReference type="Pfam" id="PF01817">
    <property type="entry name" value="CM_2"/>
    <property type="match status" value="1"/>
</dbReference>
<dbReference type="Gene3D" id="1.20.59.10">
    <property type="entry name" value="Chorismate mutase"/>
    <property type="match status" value="1"/>
</dbReference>
<organism evidence="6 7">
    <name type="scientific">Chitinivorax tropicus</name>
    <dbReference type="NCBI Taxonomy" id="714531"/>
    <lineage>
        <taxon>Bacteria</taxon>
        <taxon>Pseudomonadati</taxon>
        <taxon>Pseudomonadota</taxon>
        <taxon>Betaproteobacteria</taxon>
        <taxon>Chitinivorax</taxon>
    </lineage>
</organism>
<dbReference type="RefSeq" id="WP_184038565.1">
    <property type="nucleotide sequence ID" value="NZ_JACHHY010000011.1"/>
</dbReference>